<dbReference type="InterPro" id="IPR026579">
    <property type="entry name" value="FtsQ"/>
</dbReference>
<evidence type="ECO:0000256" key="3">
    <source>
        <dbReference type="ARBA" id="ARBA00022519"/>
    </source>
</evidence>
<dbReference type="GO" id="GO:0043093">
    <property type="term" value="P:FtsZ-dependent cytokinesis"/>
    <property type="evidence" value="ECO:0007669"/>
    <property type="project" value="UniProtKB-UniRule"/>
</dbReference>
<evidence type="ECO:0000256" key="2">
    <source>
        <dbReference type="ARBA" id="ARBA00022475"/>
    </source>
</evidence>
<name>A0A239CNV9_9BURK</name>
<evidence type="ECO:0000256" key="1">
    <source>
        <dbReference type="ARBA" id="ARBA00004370"/>
    </source>
</evidence>
<keyword evidence="5 9" id="KW-0812">Transmembrane</keyword>
<dbReference type="PROSITE" id="PS51779">
    <property type="entry name" value="POTRA"/>
    <property type="match status" value="1"/>
</dbReference>
<keyword evidence="4 9" id="KW-0132">Cell division</keyword>
<dbReference type="GO" id="GO:0005886">
    <property type="term" value="C:plasma membrane"/>
    <property type="evidence" value="ECO:0007669"/>
    <property type="project" value="UniProtKB-SubCell"/>
</dbReference>
<evidence type="ECO:0000256" key="6">
    <source>
        <dbReference type="ARBA" id="ARBA00022989"/>
    </source>
</evidence>
<keyword evidence="2 9" id="KW-1003">Cell membrane</keyword>
<dbReference type="PANTHER" id="PTHR35851:SF1">
    <property type="entry name" value="CELL DIVISION PROTEIN FTSQ"/>
    <property type="match status" value="1"/>
</dbReference>
<keyword evidence="8 9" id="KW-0131">Cell cycle</keyword>
<reference evidence="11 12" key="1">
    <citation type="submission" date="2017-06" db="EMBL/GenBank/DDBJ databases">
        <authorList>
            <person name="Kim H.J."/>
            <person name="Triplett B.A."/>
        </authorList>
    </citation>
    <scope>NUCLEOTIDE SEQUENCE [LARGE SCALE GENOMIC DNA]</scope>
    <source>
        <strain evidence="11 12">U15</strain>
    </source>
</reference>
<accession>A0A239CNV9</accession>
<comment type="function">
    <text evidence="9">Essential cell division protein. May link together the upstream cell division proteins, which are predominantly cytoplasmic, with the downstream cell division proteins, which are predominantly periplasmic. May control correct divisome assembly.</text>
</comment>
<evidence type="ECO:0000256" key="5">
    <source>
        <dbReference type="ARBA" id="ARBA00022692"/>
    </source>
</evidence>
<sequence>MWHDVRMMNATTNALLGLLALCLLASGAWWLAQRPMFTLRAIQIDAVEVEGLRHVSASTVRNTALPRIRGNFFTANLDQVRQAFESVPWVRKAAVRREWPNKLIVTLEEHQALGTWGEDGKLLSVKGDVFTANLAEAEDDGDLPEFAGPDGSEKDVVARYRDFANWFGGIKLAPEAVRLSGRYAWSVRLDNGMTVELGREQSKSTLKDRVDRLVAIYPQLAARLADSIENVDMRYPNGLALKARGLKLGAEGKKK</sequence>
<dbReference type="AlphaFoldDB" id="A0A239CNV9"/>
<comment type="similarity">
    <text evidence="9">Belongs to the FtsQ/DivIB family. FtsQ subfamily.</text>
</comment>
<dbReference type="Gene3D" id="3.10.20.310">
    <property type="entry name" value="membrane protein fhac"/>
    <property type="match status" value="1"/>
</dbReference>
<comment type="subcellular location">
    <subcellularLocation>
        <location evidence="9">Cell inner membrane</location>
        <topology evidence="9">Single-pass type II membrane protein</topology>
    </subcellularLocation>
    <subcellularLocation>
        <location evidence="1">Membrane</location>
    </subcellularLocation>
    <text evidence="9">Localizes to the division septum.</text>
</comment>
<dbReference type="GO" id="GO:0090529">
    <property type="term" value="P:cell septum assembly"/>
    <property type="evidence" value="ECO:0007669"/>
    <property type="project" value="InterPro"/>
</dbReference>
<keyword evidence="7 9" id="KW-0472">Membrane</keyword>
<dbReference type="InterPro" id="IPR045335">
    <property type="entry name" value="FtsQ_C_sf"/>
</dbReference>
<evidence type="ECO:0000313" key="12">
    <source>
        <dbReference type="Proteomes" id="UP000198284"/>
    </source>
</evidence>
<dbReference type="InterPro" id="IPR013685">
    <property type="entry name" value="POTRA_FtsQ_type"/>
</dbReference>
<dbReference type="InterPro" id="IPR034746">
    <property type="entry name" value="POTRA"/>
</dbReference>
<feature type="domain" description="POTRA" evidence="10">
    <location>
        <begin position="37"/>
        <end position="110"/>
    </location>
</feature>
<proteinExistence type="inferred from homology"/>
<evidence type="ECO:0000256" key="7">
    <source>
        <dbReference type="ARBA" id="ARBA00023136"/>
    </source>
</evidence>
<dbReference type="InterPro" id="IPR005548">
    <property type="entry name" value="Cell_div_FtsQ/DivIB_C"/>
</dbReference>
<dbReference type="Proteomes" id="UP000198284">
    <property type="component" value="Unassembled WGS sequence"/>
</dbReference>
<evidence type="ECO:0000256" key="4">
    <source>
        <dbReference type="ARBA" id="ARBA00022618"/>
    </source>
</evidence>
<evidence type="ECO:0000259" key="10">
    <source>
        <dbReference type="PROSITE" id="PS51779"/>
    </source>
</evidence>
<keyword evidence="12" id="KW-1185">Reference proteome</keyword>
<gene>
    <name evidence="9" type="primary">ftsQ</name>
    <name evidence="11" type="ORF">SAMN06265795_101571</name>
</gene>
<evidence type="ECO:0000313" key="11">
    <source>
        <dbReference type="EMBL" id="SNS21827.1"/>
    </source>
</evidence>
<dbReference type="EMBL" id="FZOT01000001">
    <property type="protein sequence ID" value="SNS21827.1"/>
    <property type="molecule type" value="Genomic_DNA"/>
</dbReference>
<dbReference type="GO" id="GO:0032153">
    <property type="term" value="C:cell division site"/>
    <property type="evidence" value="ECO:0007669"/>
    <property type="project" value="UniProtKB-UniRule"/>
</dbReference>
<comment type="subunit">
    <text evidence="9">Part of a complex composed of FtsB, FtsL and FtsQ.</text>
</comment>
<dbReference type="Pfam" id="PF03799">
    <property type="entry name" value="FtsQ_DivIB_C"/>
    <property type="match status" value="1"/>
</dbReference>
<evidence type="ECO:0000256" key="9">
    <source>
        <dbReference type="HAMAP-Rule" id="MF_00911"/>
    </source>
</evidence>
<evidence type="ECO:0000256" key="8">
    <source>
        <dbReference type="ARBA" id="ARBA00023306"/>
    </source>
</evidence>
<dbReference type="RefSeq" id="WP_089397750.1">
    <property type="nucleotide sequence ID" value="NZ_FZOT01000001.1"/>
</dbReference>
<dbReference type="OrthoDB" id="9790370at2"/>
<keyword evidence="6 9" id="KW-1133">Transmembrane helix</keyword>
<dbReference type="HAMAP" id="MF_00911">
    <property type="entry name" value="FtsQ_subfam"/>
    <property type="match status" value="1"/>
</dbReference>
<keyword evidence="3 9" id="KW-0997">Cell inner membrane</keyword>
<dbReference type="Gene3D" id="3.40.50.11690">
    <property type="entry name" value="Cell division protein FtsQ/DivIB"/>
    <property type="match status" value="1"/>
</dbReference>
<dbReference type="Pfam" id="PF08478">
    <property type="entry name" value="POTRA_1"/>
    <property type="match status" value="1"/>
</dbReference>
<organism evidence="11 12">
    <name type="scientific">Noviherbaspirillum humi</name>
    <dbReference type="NCBI Taxonomy" id="1688639"/>
    <lineage>
        <taxon>Bacteria</taxon>
        <taxon>Pseudomonadati</taxon>
        <taxon>Pseudomonadota</taxon>
        <taxon>Betaproteobacteria</taxon>
        <taxon>Burkholderiales</taxon>
        <taxon>Oxalobacteraceae</taxon>
        <taxon>Noviherbaspirillum</taxon>
    </lineage>
</organism>
<dbReference type="PANTHER" id="PTHR35851">
    <property type="entry name" value="CELL DIVISION PROTEIN FTSQ"/>
    <property type="match status" value="1"/>
</dbReference>
<protein>
    <recommendedName>
        <fullName evidence="9">Cell division protein FtsQ</fullName>
    </recommendedName>
</protein>